<protein>
    <recommendedName>
        <fullName evidence="3">CCHC-type domain-containing protein</fullName>
    </recommendedName>
</protein>
<dbReference type="GO" id="GO:0008270">
    <property type="term" value="F:zinc ion binding"/>
    <property type="evidence" value="ECO:0007669"/>
    <property type="project" value="UniProtKB-KW"/>
</dbReference>
<evidence type="ECO:0000313" key="5">
    <source>
        <dbReference type="Proteomes" id="UP000583929"/>
    </source>
</evidence>
<feature type="compositionally biased region" description="Basic and acidic residues" evidence="2">
    <location>
        <begin position="126"/>
        <end position="138"/>
    </location>
</feature>
<organism evidence="4 5">
    <name type="scientific">Cannabis sativa</name>
    <name type="common">Hemp</name>
    <name type="synonym">Marijuana</name>
    <dbReference type="NCBI Taxonomy" id="3483"/>
    <lineage>
        <taxon>Eukaryota</taxon>
        <taxon>Viridiplantae</taxon>
        <taxon>Streptophyta</taxon>
        <taxon>Embryophyta</taxon>
        <taxon>Tracheophyta</taxon>
        <taxon>Spermatophyta</taxon>
        <taxon>Magnoliopsida</taxon>
        <taxon>eudicotyledons</taxon>
        <taxon>Gunneridae</taxon>
        <taxon>Pentapetalae</taxon>
        <taxon>rosids</taxon>
        <taxon>fabids</taxon>
        <taxon>Rosales</taxon>
        <taxon>Cannabaceae</taxon>
        <taxon>Cannabis</taxon>
    </lineage>
</organism>
<sequence length="437" mass="47726">MNFDFTSFWISINNVPLACMTELFAREWGKRIGKLEDIKLVNGTMKVRVRMNITEPLKRGLRVAVDEQGNEVSLLFQYEHLPDFCFDCGIIGHKALDCPLRDFGGDNPRPDRGRYGSWMCAPSSPPRDRFRYQKKRDNSPSNRPIMSMGEASRILVAVEKGRVRYLGPSQEELAPTAMLEAREREDEGKSGLDATVHHGSHSAVPSFDVQAEALGVQSTTVGTWVEVVSKNDREVGKVMSTCEMGVTTEALADVIAIHGAGGECSRVHAIPDCGTGKCLMEGECSMDVASGFVAGKATDSGVGKVKHHSMHGLNSVDKGKGVMDISSQVEFSFTQALQETFEPLIHAQKAKTWKRLNSSRGRGSKGKPSSIPISPKLSHVLVANAKNKVSPKVGGGGKRKMDVDVHYENSGGLLLLWNDDWEVSVKSFSVGHIDALV</sequence>
<keyword evidence="1" id="KW-0863">Zinc-finger</keyword>
<dbReference type="InterPro" id="IPR040256">
    <property type="entry name" value="At4g02000-like"/>
</dbReference>
<evidence type="ECO:0000256" key="2">
    <source>
        <dbReference type="SAM" id="MobiDB-lite"/>
    </source>
</evidence>
<gene>
    <name evidence="4" type="ORF">G4B88_013456</name>
</gene>
<dbReference type="PROSITE" id="PS50158">
    <property type="entry name" value="ZF_CCHC"/>
    <property type="match status" value="1"/>
</dbReference>
<dbReference type="PANTHER" id="PTHR31286">
    <property type="entry name" value="GLYCINE-RICH CELL WALL STRUCTURAL PROTEIN 1.8-LIKE"/>
    <property type="match status" value="1"/>
</dbReference>
<dbReference type="Proteomes" id="UP000583929">
    <property type="component" value="Unassembled WGS sequence"/>
</dbReference>
<keyword evidence="1" id="KW-0479">Metal-binding</keyword>
<feature type="region of interest" description="Disordered" evidence="2">
    <location>
        <begin position="126"/>
        <end position="146"/>
    </location>
</feature>
<keyword evidence="5" id="KW-1185">Reference proteome</keyword>
<dbReference type="AlphaFoldDB" id="A0A7J6HKA3"/>
<proteinExistence type="predicted"/>
<dbReference type="InterPro" id="IPR025836">
    <property type="entry name" value="Zn_knuckle_CX2CX4HX4C"/>
</dbReference>
<feature type="domain" description="CCHC-type" evidence="3">
    <location>
        <begin position="85"/>
        <end position="99"/>
    </location>
</feature>
<dbReference type="PANTHER" id="PTHR31286:SF167">
    <property type="entry name" value="OS09G0268800 PROTEIN"/>
    <property type="match status" value="1"/>
</dbReference>
<keyword evidence="1" id="KW-0862">Zinc</keyword>
<evidence type="ECO:0000313" key="4">
    <source>
        <dbReference type="EMBL" id="KAF4395682.1"/>
    </source>
</evidence>
<dbReference type="EMBL" id="JAATIQ010000039">
    <property type="protein sequence ID" value="KAF4395682.1"/>
    <property type="molecule type" value="Genomic_DNA"/>
</dbReference>
<evidence type="ECO:0000259" key="3">
    <source>
        <dbReference type="PROSITE" id="PS50158"/>
    </source>
</evidence>
<name>A0A7J6HKA3_CANSA</name>
<comment type="caution">
    <text evidence="4">The sequence shown here is derived from an EMBL/GenBank/DDBJ whole genome shotgun (WGS) entry which is preliminary data.</text>
</comment>
<evidence type="ECO:0000256" key="1">
    <source>
        <dbReference type="PROSITE-ProRule" id="PRU00047"/>
    </source>
</evidence>
<dbReference type="InterPro" id="IPR001878">
    <property type="entry name" value="Znf_CCHC"/>
</dbReference>
<accession>A0A7J6HKA3</accession>
<dbReference type="GO" id="GO:0003676">
    <property type="term" value="F:nucleic acid binding"/>
    <property type="evidence" value="ECO:0007669"/>
    <property type="project" value="InterPro"/>
</dbReference>
<feature type="region of interest" description="Disordered" evidence="2">
    <location>
        <begin position="355"/>
        <end position="374"/>
    </location>
</feature>
<reference evidence="4 5" key="1">
    <citation type="journal article" date="2020" name="bioRxiv">
        <title>Sequence and annotation of 42 cannabis genomes reveals extensive copy number variation in cannabinoid synthesis and pathogen resistance genes.</title>
        <authorList>
            <person name="Mckernan K.J."/>
            <person name="Helbert Y."/>
            <person name="Kane L.T."/>
            <person name="Ebling H."/>
            <person name="Zhang L."/>
            <person name="Liu B."/>
            <person name="Eaton Z."/>
            <person name="Mclaughlin S."/>
            <person name="Kingan S."/>
            <person name="Baybayan P."/>
            <person name="Concepcion G."/>
            <person name="Jordan M."/>
            <person name="Riva A."/>
            <person name="Barbazuk W."/>
            <person name="Harkins T."/>
        </authorList>
    </citation>
    <scope>NUCLEOTIDE SEQUENCE [LARGE SCALE GENOMIC DNA]</scope>
    <source>
        <strain evidence="5">cv. Jamaican Lion 4</strain>
        <tissue evidence="4">Leaf</tissue>
    </source>
</reference>
<dbReference type="Pfam" id="PF14392">
    <property type="entry name" value="zf-CCHC_4"/>
    <property type="match status" value="1"/>
</dbReference>